<proteinExistence type="predicted"/>
<evidence type="ECO:0000313" key="1">
    <source>
        <dbReference type="EMBL" id="SQC93361.1"/>
    </source>
</evidence>
<organism evidence="1 2">
    <name type="scientific">Cedecea neteri</name>
    <dbReference type="NCBI Taxonomy" id="158822"/>
    <lineage>
        <taxon>Bacteria</taxon>
        <taxon>Pseudomonadati</taxon>
        <taxon>Pseudomonadota</taxon>
        <taxon>Gammaproteobacteria</taxon>
        <taxon>Enterobacterales</taxon>
        <taxon>Enterobacteriaceae</taxon>
        <taxon>Cedecea</taxon>
    </lineage>
</organism>
<evidence type="ECO:0000313" key="2">
    <source>
        <dbReference type="Proteomes" id="UP000251197"/>
    </source>
</evidence>
<dbReference type="AlphaFoldDB" id="A0A2X3JBK6"/>
<dbReference type="EMBL" id="UAVU01000010">
    <property type="protein sequence ID" value="SQC93361.1"/>
    <property type="molecule type" value="Genomic_DNA"/>
</dbReference>
<name>A0A2X3JBK6_9ENTR</name>
<protein>
    <submittedName>
        <fullName evidence="1">Uncharacterized protein</fullName>
    </submittedName>
</protein>
<reference evidence="1 2" key="1">
    <citation type="submission" date="2018-06" db="EMBL/GenBank/DDBJ databases">
        <authorList>
            <consortium name="Pathogen Informatics"/>
            <person name="Doyle S."/>
        </authorList>
    </citation>
    <scope>NUCLEOTIDE SEQUENCE [LARGE SCALE GENOMIC DNA]</scope>
    <source>
        <strain evidence="1 2">NCTC12120</strain>
    </source>
</reference>
<accession>A0A2X3JBK6</accession>
<sequence length="67" mass="7531">MAPGTGVTVLDIIDEAELTPDLARRLAHQCDEGLMVLPRCAMRYLLREGEPAVGKTIFSSRVSWRMW</sequence>
<dbReference type="Proteomes" id="UP000251197">
    <property type="component" value="Unassembled WGS sequence"/>
</dbReference>
<gene>
    <name evidence="1" type="ORF">NCTC12120_06475</name>
</gene>